<feature type="non-terminal residue" evidence="2">
    <location>
        <position position="1"/>
    </location>
</feature>
<keyword evidence="3" id="KW-1185">Reference proteome</keyword>
<comment type="caution">
    <text evidence="2">The sequence shown here is derived from an EMBL/GenBank/DDBJ whole genome shotgun (WGS) entry which is preliminary data.</text>
</comment>
<sequence>MIAEKRNVLLILDNATIHEQHWIYSNTKLIFLSLNTTSHCHQLNNADFIANYKEHHRKHHYKRVAHKCLPSTRRDNVDDNNQPVAAENTVKGYLRRTALMQEEDGEDKQLTNKINDILLNQHFKNDDMNSEVKIYNDENMEEENEEIHDNTVDDEKANKDTTLVKKDKHAKEDEEEKYHV</sequence>
<name>A0A8H7V0C2_9FUNG</name>
<dbReference type="AlphaFoldDB" id="A0A8H7V0C2"/>
<feature type="region of interest" description="Disordered" evidence="1">
    <location>
        <begin position="138"/>
        <end position="180"/>
    </location>
</feature>
<gene>
    <name evidence="2" type="ORF">INT46_003259</name>
</gene>
<evidence type="ECO:0008006" key="4">
    <source>
        <dbReference type="Google" id="ProtNLM"/>
    </source>
</evidence>
<proteinExistence type="predicted"/>
<evidence type="ECO:0000313" key="2">
    <source>
        <dbReference type="EMBL" id="KAG2198683.1"/>
    </source>
</evidence>
<organism evidence="2 3">
    <name type="scientific">Mucor plumbeus</name>
    <dbReference type="NCBI Taxonomy" id="97098"/>
    <lineage>
        <taxon>Eukaryota</taxon>
        <taxon>Fungi</taxon>
        <taxon>Fungi incertae sedis</taxon>
        <taxon>Mucoromycota</taxon>
        <taxon>Mucoromycotina</taxon>
        <taxon>Mucoromycetes</taxon>
        <taxon>Mucorales</taxon>
        <taxon>Mucorineae</taxon>
        <taxon>Mucoraceae</taxon>
        <taxon>Mucor</taxon>
    </lineage>
</organism>
<evidence type="ECO:0000313" key="3">
    <source>
        <dbReference type="Proteomes" id="UP000650833"/>
    </source>
</evidence>
<protein>
    <recommendedName>
        <fullName evidence="4">DDE-1 domain-containing protein</fullName>
    </recommendedName>
</protein>
<feature type="compositionally biased region" description="Basic and acidic residues" evidence="1">
    <location>
        <begin position="147"/>
        <end position="180"/>
    </location>
</feature>
<evidence type="ECO:0000256" key="1">
    <source>
        <dbReference type="SAM" id="MobiDB-lite"/>
    </source>
</evidence>
<dbReference type="EMBL" id="JAEPRC010000381">
    <property type="protein sequence ID" value="KAG2198683.1"/>
    <property type="molecule type" value="Genomic_DNA"/>
</dbReference>
<accession>A0A8H7V0C2</accession>
<reference evidence="2" key="1">
    <citation type="submission" date="2020-12" db="EMBL/GenBank/DDBJ databases">
        <title>Metabolic potential, ecology and presence of endohyphal bacteria is reflected in genomic diversity of Mucoromycotina.</title>
        <authorList>
            <person name="Muszewska A."/>
            <person name="Okrasinska A."/>
            <person name="Steczkiewicz K."/>
            <person name="Drgas O."/>
            <person name="Orlowska M."/>
            <person name="Perlinska-Lenart U."/>
            <person name="Aleksandrzak-Piekarczyk T."/>
            <person name="Szatraj K."/>
            <person name="Zielenkiewicz U."/>
            <person name="Pilsyk S."/>
            <person name="Malc E."/>
            <person name="Mieczkowski P."/>
            <person name="Kruszewska J.S."/>
            <person name="Biernat P."/>
            <person name="Pawlowska J."/>
        </authorList>
    </citation>
    <scope>NUCLEOTIDE SEQUENCE</scope>
    <source>
        <strain evidence="2">CBS 226.32</strain>
    </source>
</reference>
<dbReference type="Proteomes" id="UP000650833">
    <property type="component" value="Unassembled WGS sequence"/>
</dbReference>